<reference evidence="2 3" key="1">
    <citation type="submission" date="2018-03" db="EMBL/GenBank/DDBJ databases">
        <title>Mesoflavibacter sp. HG37 and Mesoflavibacter sp. HG96 sp.nov., two marine bacteria isolated from seawater of Western Pacific Ocean.</title>
        <authorList>
            <person name="Cheng H."/>
            <person name="Wu Y.-H."/>
            <person name="Guo L.-L."/>
            <person name="Xu X.-W."/>
        </authorList>
    </citation>
    <scope>NUCLEOTIDE SEQUENCE [LARGE SCALE GENOMIC DNA]</scope>
    <source>
        <strain evidence="2 3">KCTC 32269</strain>
    </source>
</reference>
<proteinExistence type="predicted"/>
<dbReference type="OrthoDB" id="670562at2"/>
<feature type="transmembrane region" description="Helical" evidence="1">
    <location>
        <begin position="112"/>
        <end position="130"/>
    </location>
</feature>
<evidence type="ECO:0000313" key="3">
    <source>
        <dbReference type="Proteomes" id="UP000238426"/>
    </source>
</evidence>
<dbReference type="AlphaFoldDB" id="A0A2T1NFZ1"/>
<comment type="caution">
    <text evidence="2">The sequence shown here is derived from an EMBL/GenBank/DDBJ whole genome shotgun (WGS) entry which is preliminary data.</text>
</comment>
<dbReference type="RefSeq" id="WP_106461966.1">
    <property type="nucleotide sequence ID" value="NZ_PXOQ01000006.1"/>
</dbReference>
<protein>
    <submittedName>
        <fullName evidence="2">Uncharacterized protein</fullName>
    </submittedName>
</protein>
<feature type="transmembrane region" description="Helical" evidence="1">
    <location>
        <begin position="47"/>
        <end position="66"/>
    </location>
</feature>
<evidence type="ECO:0000313" key="2">
    <source>
        <dbReference type="EMBL" id="PSG91673.1"/>
    </source>
</evidence>
<feature type="transmembrane region" description="Helical" evidence="1">
    <location>
        <begin position="6"/>
        <end position="26"/>
    </location>
</feature>
<name>A0A2T1NFZ1_9FLAO</name>
<gene>
    <name evidence="2" type="ORF">C7H52_00740</name>
</gene>
<organism evidence="2 3">
    <name type="scientific">Aurantibacter aestuarii</name>
    <dbReference type="NCBI Taxonomy" id="1266046"/>
    <lineage>
        <taxon>Bacteria</taxon>
        <taxon>Pseudomonadati</taxon>
        <taxon>Bacteroidota</taxon>
        <taxon>Flavobacteriia</taxon>
        <taxon>Flavobacteriales</taxon>
        <taxon>Flavobacteriaceae</taxon>
        <taxon>Aurantibacter</taxon>
    </lineage>
</organism>
<accession>A0A2T1NFZ1</accession>
<keyword evidence="3" id="KW-1185">Reference proteome</keyword>
<dbReference type="EMBL" id="PXOQ01000006">
    <property type="protein sequence ID" value="PSG91673.1"/>
    <property type="molecule type" value="Genomic_DNA"/>
</dbReference>
<sequence length="134" mass="15887">METQLHIIGFVLILLALAHIIFPKYFKWKDNLKPLTLINRQMMHIHTLFIALTVFLMGLLCLFHSTDLVTTSIGKSICLGLAFFWGLRLFIQFFGYSKKLWKGLIFETRVHIIFSILWTYFCTVFLYIYIKNPY</sequence>
<keyword evidence="1" id="KW-1133">Transmembrane helix</keyword>
<keyword evidence="1" id="KW-0812">Transmembrane</keyword>
<dbReference type="Proteomes" id="UP000238426">
    <property type="component" value="Unassembled WGS sequence"/>
</dbReference>
<evidence type="ECO:0000256" key="1">
    <source>
        <dbReference type="SAM" id="Phobius"/>
    </source>
</evidence>
<feature type="transmembrane region" description="Helical" evidence="1">
    <location>
        <begin position="72"/>
        <end position="91"/>
    </location>
</feature>
<keyword evidence="1" id="KW-0472">Membrane</keyword>